<dbReference type="InterPro" id="IPR051257">
    <property type="entry name" value="Diverse_CBS-Domain"/>
</dbReference>
<evidence type="ECO:0000259" key="4">
    <source>
        <dbReference type="PROSITE" id="PS51371"/>
    </source>
</evidence>
<dbReference type="SMART" id="SM00116">
    <property type="entry name" value="CBS"/>
    <property type="match status" value="2"/>
</dbReference>
<organism evidence="5 6">
    <name type="scientific">Aquimarina algicola</name>
    <dbReference type="NCBI Taxonomy" id="2589995"/>
    <lineage>
        <taxon>Bacteria</taxon>
        <taxon>Pseudomonadati</taxon>
        <taxon>Bacteroidota</taxon>
        <taxon>Flavobacteriia</taxon>
        <taxon>Flavobacteriales</taxon>
        <taxon>Flavobacteriaceae</taxon>
        <taxon>Aquimarina</taxon>
    </lineage>
</organism>
<dbReference type="SUPFAM" id="SSF51206">
    <property type="entry name" value="cAMP-binding domain-like"/>
    <property type="match status" value="1"/>
</dbReference>
<dbReference type="InterPro" id="IPR046342">
    <property type="entry name" value="CBS_dom_sf"/>
</dbReference>
<dbReference type="Pfam" id="PF00571">
    <property type="entry name" value="CBS"/>
    <property type="match status" value="2"/>
</dbReference>
<comment type="caution">
    <text evidence="5">The sequence shown here is derived from an EMBL/GenBank/DDBJ whole genome shotgun (WGS) entry which is preliminary data.</text>
</comment>
<dbReference type="PROSITE" id="PS51371">
    <property type="entry name" value="CBS"/>
    <property type="match status" value="2"/>
</dbReference>
<dbReference type="InterPro" id="IPR000644">
    <property type="entry name" value="CBS_dom"/>
</dbReference>
<dbReference type="PANTHER" id="PTHR43080:SF2">
    <property type="entry name" value="CBS DOMAIN-CONTAINING PROTEIN"/>
    <property type="match status" value="1"/>
</dbReference>
<feature type="domain" description="CBS" evidence="4">
    <location>
        <begin position="232"/>
        <end position="292"/>
    </location>
</feature>
<dbReference type="PANTHER" id="PTHR43080">
    <property type="entry name" value="CBS DOMAIN-CONTAINING PROTEIN CBSX3, MITOCHONDRIAL"/>
    <property type="match status" value="1"/>
</dbReference>
<evidence type="ECO:0000256" key="2">
    <source>
        <dbReference type="PROSITE-ProRule" id="PRU00703"/>
    </source>
</evidence>
<evidence type="ECO:0000313" key="6">
    <source>
        <dbReference type="Proteomes" id="UP000315540"/>
    </source>
</evidence>
<dbReference type="Pfam" id="PF00027">
    <property type="entry name" value="cNMP_binding"/>
    <property type="match status" value="1"/>
</dbReference>
<evidence type="ECO:0000313" key="5">
    <source>
        <dbReference type="EMBL" id="TPN82461.1"/>
    </source>
</evidence>
<evidence type="ECO:0000256" key="1">
    <source>
        <dbReference type="ARBA" id="ARBA00023122"/>
    </source>
</evidence>
<dbReference type="InterPro" id="IPR018821">
    <property type="entry name" value="DUF294_put_nucleoTrafse_sb-bd"/>
</dbReference>
<keyword evidence="6" id="KW-1185">Reference proteome</keyword>
<dbReference type="InterPro" id="IPR018490">
    <property type="entry name" value="cNMP-bd_dom_sf"/>
</dbReference>
<feature type="domain" description="Cyclic nucleotide-binding" evidence="3">
    <location>
        <begin position="18"/>
        <end position="135"/>
    </location>
</feature>
<dbReference type="InterPro" id="IPR014710">
    <property type="entry name" value="RmlC-like_jellyroll"/>
</dbReference>
<name>A0A504J8E6_9FLAO</name>
<proteinExistence type="predicted"/>
<dbReference type="EMBL" id="VFWZ01000009">
    <property type="protein sequence ID" value="TPN82461.1"/>
    <property type="molecule type" value="Genomic_DNA"/>
</dbReference>
<dbReference type="CDD" id="cd04587">
    <property type="entry name" value="CBS_pair_CAP-ED_NT_Pol-beta-like_DUF294_assoc"/>
    <property type="match status" value="1"/>
</dbReference>
<reference evidence="5 6" key="1">
    <citation type="submission" date="2019-06" db="EMBL/GenBank/DDBJ databases">
        <authorList>
            <person name="Meng X."/>
        </authorList>
    </citation>
    <scope>NUCLEOTIDE SEQUENCE [LARGE SCALE GENOMIC DNA]</scope>
    <source>
        <strain evidence="5 6">M625</strain>
    </source>
</reference>
<dbReference type="Proteomes" id="UP000315540">
    <property type="component" value="Unassembled WGS sequence"/>
</dbReference>
<dbReference type="GO" id="GO:0008773">
    <property type="term" value="F:[protein-PII] uridylyltransferase activity"/>
    <property type="evidence" value="ECO:0007669"/>
    <property type="project" value="InterPro"/>
</dbReference>
<dbReference type="PROSITE" id="PS50042">
    <property type="entry name" value="CNMP_BINDING_3"/>
    <property type="match status" value="1"/>
</dbReference>
<keyword evidence="1 2" id="KW-0129">CBS domain</keyword>
<dbReference type="SUPFAM" id="SSF54631">
    <property type="entry name" value="CBS-domain pair"/>
    <property type="match status" value="1"/>
</dbReference>
<dbReference type="InterPro" id="IPR005105">
    <property type="entry name" value="GlnD_Uridyltrans_N"/>
</dbReference>
<dbReference type="CDD" id="cd05401">
    <property type="entry name" value="NT_GlnE_GlnD_like"/>
    <property type="match status" value="1"/>
</dbReference>
<dbReference type="Gene3D" id="3.10.580.10">
    <property type="entry name" value="CBS-domain"/>
    <property type="match status" value="1"/>
</dbReference>
<dbReference type="RefSeq" id="WP_140597393.1">
    <property type="nucleotide sequence ID" value="NZ_VFWZ01000009.1"/>
</dbReference>
<protein>
    <submittedName>
        <fullName evidence="5">CBS domain-containing protein</fullName>
    </submittedName>
</protein>
<dbReference type="OrthoDB" id="9810963at2"/>
<dbReference type="CDD" id="cd00038">
    <property type="entry name" value="CAP_ED"/>
    <property type="match status" value="1"/>
</dbReference>
<dbReference type="Pfam" id="PF10335">
    <property type="entry name" value="DUF294_C"/>
    <property type="match status" value="1"/>
</dbReference>
<feature type="domain" description="CBS" evidence="4">
    <location>
        <begin position="168"/>
        <end position="223"/>
    </location>
</feature>
<dbReference type="AlphaFoldDB" id="A0A504J8E6"/>
<gene>
    <name evidence="5" type="ORF">FHK87_23870</name>
</gene>
<dbReference type="Gene3D" id="2.60.120.10">
    <property type="entry name" value="Jelly Rolls"/>
    <property type="match status" value="1"/>
</dbReference>
<dbReference type="SMART" id="SM00100">
    <property type="entry name" value="cNMP"/>
    <property type="match status" value="1"/>
</dbReference>
<dbReference type="Pfam" id="PF03445">
    <property type="entry name" value="DUF294"/>
    <property type="match status" value="1"/>
</dbReference>
<dbReference type="InterPro" id="IPR000595">
    <property type="entry name" value="cNMP-bd_dom"/>
</dbReference>
<evidence type="ECO:0000259" key="3">
    <source>
        <dbReference type="PROSITE" id="PS50042"/>
    </source>
</evidence>
<sequence>MKNTIAERVFDFLKNYPPFHFLTQEQLYTISQNVKVIYLEEHTYLFKQEERIHDHFYIVKDGAVGLFRSLNTLVDKCDEGDIFGLRALIRKGNYILDAQAIEESIVYSISSKLLEEVIQTNIEANKFLLATFATNTRNPYSNQEKGTLFANVNTLHRNTFDEVQSASFSKKPIICSIETSIKDAAIIMTNQRVGSIIVTNDDKPIGIITDKDLRTKIATGKVLIEACVADIMSSPVITYPQNISVSEAQIAMLQHKITHLCITEDGTTESNLIGILSEHDLVVLQGNNPSALIKETKRAITTDKLRDIRHKAHRYLEGYLNQNMPIFHITKVISAINRSVMQRAIQLSIEEMSKKPPVAFSWLTLGSQGRSEQLLFTDQDNALLFDDVSDNNYSETKNYFLLLSEKITTKLKQIGFEYCPAKMMANNSKWCLSLKEWKEQFNNWITVPNEDKILLSTIFFDYQIIYGHQGLTNTLSDSIFESIKRYEIFLNFLGLNAIKNPPPLSFFKHFLVEHSGIHKNQFDIKARAIMPIVDAARVLILSHAIKNQNNTILRYQKLAELEPQNKDLYESCANAFKILLRFRTQQGLSHGNSGRFIDLKSLSKLDRLKLKGCFKPIKDIQELIQVRFKLSQIL</sequence>
<accession>A0A504J8E6</accession>